<keyword evidence="9" id="KW-1185">Reference proteome</keyword>
<comment type="function">
    <text evidence="6">Quinone reductase that provides resistance to thiol-specific stress caused by electrophilic quinones.</text>
</comment>
<evidence type="ECO:0000256" key="1">
    <source>
        <dbReference type="ARBA" id="ARBA00022630"/>
    </source>
</evidence>
<comment type="function">
    <text evidence="6">Also exhibits azoreductase activity. Catalyzes the reductive cleavage of the azo bond in aromatic azo compounds to the corresponding amines.</text>
</comment>
<evidence type="ECO:0000259" key="7">
    <source>
        <dbReference type="Pfam" id="PF02525"/>
    </source>
</evidence>
<sequence>MPNLLHVDSSFAPEGSVSRSVAAAYVEAWRERNPEGSVTHRDLAATPPPHLSWTLVSSGYTDPEQLTPEQAEAVRVREEYLGEVEKADEYVISVPMYNYSYPSTIKAWLDQIIVMGRTTPGEAGGGVLAGKKVTVVTAQGGSYAPGTPKEGWDHQVPYLRHAFEALGADNIEFITVVMTLAPVNPALAEFKDLFAASLDSAEQAARRRATSD</sequence>
<dbReference type="SUPFAM" id="SSF52218">
    <property type="entry name" value="Flavoproteins"/>
    <property type="match status" value="1"/>
</dbReference>
<dbReference type="EMBL" id="FAOZ01000002">
    <property type="protein sequence ID" value="CUU54351.1"/>
    <property type="molecule type" value="Genomic_DNA"/>
</dbReference>
<keyword evidence="1 6" id="KW-0285">Flavoprotein</keyword>
<feature type="binding site" evidence="6">
    <location>
        <position position="10"/>
    </location>
    <ligand>
        <name>FMN</name>
        <dbReference type="ChEBI" id="CHEBI:58210"/>
    </ligand>
</feature>
<comment type="caution">
    <text evidence="6">Lacks conserved residue(s) required for the propagation of feature annotation.</text>
</comment>
<comment type="catalytic activity">
    <reaction evidence="5">
        <text>N,N-dimethyl-1,4-phenylenediamine + anthranilate + 2 NAD(+) = 2-(4-dimethylaminophenyl)diazenylbenzoate + 2 NADH + 2 H(+)</text>
        <dbReference type="Rhea" id="RHEA:55872"/>
        <dbReference type="ChEBI" id="CHEBI:15378"/>
        <dbReference type="ChEBI" id="CHEBI:15783"/>
        <dbReference type="ChEBI" id="CHEBI:16567"/>
        <dbReference type="ChEBI" id="CHEBI:57540"/>
        <dbReference type="ChEBI" id="CHEBI:57945"/>
        <dbReference type="ChEBI" id="CHEBI:71579"/>
        <dbReference type="EC" id="1.7.1.17"/>
    </reaction>
    <physiologicalReaction direction="right-to-left" evidence="5">
        <dbReference type="Rhea" id="RHEA:55874"/>
    </physiologicalReaction>
</comment>
<keyword evidence="2 6" id="KW-0288">FMN</keyword>
<dbReference type="GO" id="GO:0009055">
    <property type="term" value="F:electron transfer activity"/>
    <property type="evidence" value="ECO:0007669"/>
    <property type="project" value="UniProtKB-UniRule"/>
</dbReference>
<dbReference type="InterPro" id="IPR029039">
    <property type="entry name" value="Flavoprotein-like_sf"/>
</dbReference>
<dbReference type="Pfam" id="PF02525">
    <property type="entry name" value="Flavodoxin_2"/>
    <property type="match status" value="1"/>
</dbReference>
<dbReference type="HAMAP" id="MF_01216">
    <property type="entry name" value="Azoreductase_type1"/>
    <property type="match status" value="1"/>
</dbReference>
<dbReference type="Proteomes" id="UP000198802">
    <property type="component" value="Unassembled WGS sequence"/>
</dbReference>
<proteinExistence type="inferred from homology"/>
<evidence type="ECO:0000313" key="9">
    <source>
        <dbReference type="Proteomes" id="UP000198802"/>
    </source>
</evidence>
<gene>
    <name evidence="6" type="primary">azoR</name>
    <name evidence="8" type="ORF">Ga0074812_102361</name>
</gene>
<dbReference type="GO" id="GO:0016655">
    <property type="term" value="F:oxidoreductase activity, acting on NAD(P)H, quinone or similar compound as acceptor"/>
    <property type="evidence" value="ECO:0007669"/>
    <property type="project" value="InterPro"/>
</dbReference>
<dbReference type="PANTHER" id="PTHR43741">
    <property type="entry name" value="FMN-DEPENDENT NADH-AZOREDUCTASE 1"/>
    <property type="match status" value="1"/>
</dbReference>
<dbReference type="InterPro" id="IPR050104">
    <property type="entry name" value="FMN-dep_NADH:Q_OxRdtase_AzoR1"/>
</dbReference>
<feature type="domain" description="Flavodoxin-like fold" evidence="7">
    <location>
        <begin position="3"/>
        <end position="189"/>
    </location>
</feature>
<comment type="similarity">
    <text evidence="6">Belongs to the azoreductase type 1 family.</text>
</comment>
<reference evidence="9" key="1">
    <citation type="submission" date="2015-11" db="EMBL/GenBank/DDBJ databases">
        <authorList>
            <person name="Varghese N."/>
        </authorList>
    </citation>
    <scope>NUCLEOTIDE SEQUENCE [LARGE SCALE GENOMIC DNA]</scope>
    <source>
        <strain evidence="9">DSM 45899</strain>
    </source>
</reference>
<keyword evidence="4 6" id="KW-0520">NAD</keyword>
<evidence type="ECO:0000313" key="8">
    <source>
        <dbReference type="EMBL" id="CUU54351.1"/>
    </source>
</evidence>
<accession>A0A0S4QGM7</accession>
<evidence type="ECO:0000256" key="4">
    <source>
        <dbReference type="ARBA" id="ARBA00023027"/>
    </source>
</evidence>
<dbReference type="InterPro" id="IPR003680">
    <property type="entry name" value="Flavodoxin_fold"/>
</dbReference>
<protein>
    <recommendedName>
        <fullName evidence="6">FMN dependent NADH:quinone oxidoreductase</fullName>
        <ecNumber evidence="6">1.6.5.-</ecNumber>
    </recommendedName>
    <alternativeName>
        <fullName evidence="6">Azo-dye reductase</fullName>
    </alternativeName>
    <alternativeName>
        <fullName evidence="6">FMN-dependent NADH-azo compound oxidoreductase</fullName>
    </alternativeName>
    <alternativeName>
        <fullName evidence="6">FMN-dependent NADH-azoreductase</fullName>
        <ecNumber evidence="6">1.7.1.17</ecNumber>
    </alternativeName>
</protein>
<dbReference type="GO" id="GO:0010181">
    <property type="term" value="F:FMN binding"/>
    <property type="evidence" value="ECO:0007669"/>
    <property type="project" value="UniProtKB-UniRule"/>
</dbReference>
<dbReference type="GO" id="GO:0016652">
    <property type="term" value="F:oxidoreductase activity, acting on NAD(P)H as acceptor"/>
    <property type="evidence" value="ECO:0007669"/>
    <property type="project" value="UniProtKB-UniRule"/>
</dbReference>
<feature type="binding site" evidence="6">
    <location>
        <begin position="16"/>
        <end position="18"/>
    </location>
    <ligand>
        <name>FMN</name>
        <dbReference type="ChEBI" id="CHEBI:58210"/>
    </ligand>
</feature>
<comment type="subunit">
    <text evidence="6">Homodimer.</text>
</comment>
<dbReference type="PANTHER" id="PTHR43741:SF4">
    <property type="entry name" value="FMN-DEPENDENT NADH:QUINONE OXIDOREDUCTASE"/>
    <property type="match status" value="1"/>
</dbReference>
<dbReference type="Gene3D" id="3.40.50.360">
    <property type="match status" value="1"/>
</dbReference>
<comment type="catalytic activity">
    <reaction evidence="6">
        <text>2 a quinone + NADH + H(+) = 2 a 1,4-benzosemiquinone + NAD(+)</text>
        <dbReference type="Rhea" id="RHEA:65952"/>
        <dbReference type="ChEBI" id="CHEBI:15378"/>
        <dbReference type="ChEBI" id="CHEBI:57540"/>
        <dbReference type="ChEBI" id="CHEBI:57945"/>
        <dbReference type="ChEBI" id="CHEBI:132124"/>
        <dbReference type="ChEBI" id="CHEBI:134225"/>
    </reaction>
</comment>
<dbReference type="RefSeq" id="WP_091271695.1">
    <property type="nucleotide sequence ID" value="NZ_FAOZ01000002.1"/>
</dbReference>
<evidence type="ECO:0000256" key="5">
    <source>
        <dbReference type="ARBA" id="ARBA00048542"/>
    </source>
</evidence>
<organism evidence="8 9">
    <name type="scientific">Parafrankia irregularis</name>
    <dbReference type="NCBI Taxonomy" id="795642"/>
    <lineage>
        <taxon>Bacteria</taxon>
        <taxon>Bacillati</taxon>
        <taxon>Actinomycetota</taxon>
        <taxon>Actinomycetes</taxon>
        <taxon>Frankiales</taxon>
        <taxon>Frankiaceae</taxon>
        <taxon>Parafrankia</taxon>
    </lineage>
</organism>
<comment type="cofactor">
    <cofactor evidence="6">
        <name>FMN</name>
        <dbReference type="ChEBI" id="CHEBI:58210"/>
    </cofactor>
    <text evidence="6">Binds 1 FMN per subunit.</text>
</comment>
<dbReference type="EC" id="1.6.5.-" evidence="6"/>
<evidence type="ECO:0000256" key="2">
    <source>
        <dbReference type="ARBA" id="ARBA00022643"/>
    </source>
</evidence>
<dbReference type="InterPro" id="IPR023048">
    <property type="entry name" value="NADH:quinone_OxRdtase_FMN_depd"/>
</dbReference>
<name>A0A0S4QGM7_9ACTN</name>
<evidence type="ECO:0000256" key="3">
    <source>
        <dbReference type="ARBA" id="ARBA00023002"/>
    </source>
</evidence>
<keyword evidence="3 6" id="KW-0560">Oxidoreductase</keyword>
<dbReference type="AlphaFoldDB" id="A0A0S4QGM7"/>
<dbReference type="EC" id="1.7.1.17" evidence="6"/>
<evidence type="ECO:0000256" key="6">
    <source>
        <dbReference type="HAMAP-Rule" id="MF_01216"/>
    </source>
</evidence>